<dbReference type="InterPro" id="IPR039793">
    <property type="entry name" value="UROS/Hem4"/>
</dbReference>
<evidence type="ECO:0000313" key="12">
    <source>
        <dbReference type="Proteomes" id="UP001342418"/>
    </source>
</evidence>
<proteinExistence type="inferred from homology"/>
<accession>A0ABY5MJ72</accession>
<dbReference type="RefSeq" id="WP_338529640.1">
    <property type="nucleotide sequence ID" value="NZ_CP030941.1"/>
</dbReference>
<dbReference type="InterPro" id="IPR003754">
    <property type="entry name" value="4pyrrol_synth_uPrphyn_synth"/>
</dbReference>
<evidence type="ECO:0000256" key="6">
    <source>
        <dbReference type="ARBA" id="ARBA00037589"/>
    </source>
</evidence>
<keyword evidence="12" id="KW-1185">Reference proteome</keyword>
<evidence type="ECO:0000259" key="10">
    <source>
        <dbReference type="Pfam" id="PF02602"/>
    </source>
</evidence>
<evidence type="ECO:0000256" key="8">
    <source>
        <dbReference type="ARBA" id="ARBA00048617"/>
    </source>
</evidence>
<protein>
    <recommendedName>
        <fullName evidence="7 9">Uroporphyrinogen-III synthase</fullName>
        <ecNumber evidence="3 9">4.2.1.75</ecNumber>
    </recommendedName>
</protein>
<sequence length="237" mass="24833">MARILVTRPEPGASETAARLEALGHQPLVLPLTEIRTLPVEAPDLPGFDAVAITSANAVRHAPADLLARLDGLPAFAVGRRTAQQAREAGLHVMPGQPGDAAGLARLLAEKAPRGGSVLVLSGRVRRDALEAGLSAAGLRSLVVETYDTLVKPLSEADVERLLDEGPPDFVLVHSRFAASLLAQNGPIGRRTASTRFICIAQRVADALGAVPREACLVAPQPNEDAMLSLLGSHVSR</sequence>
<evidence type="ECO:0000256" key="7">
    <source>
        <dbReference type="ARBA" id="ARBA00040167"/>
    </source>
</evidence>
<dbReference type="Proteomes" id="UP001342418">
    <property type="component" value="Chromosome"/>
</dbReference>
<comment type="catalytic activity">
    <reaction evidence="8 9">
        <text>hydroxymethylbilane = uroporphyrinogen III + H2O</text>
        <dbReference type="Rhea" id="RHEA:18965"/>
        <dbReference type="ChEBI" id="CHEBI:15377"/>
        <dbReference type="ChEBI" id="CHEBI:57308"/>
        <dbReference type="ChEBI" id="CHEBI:57845"/>
        <dbReference type="EC" id="4.2.1.75"/>
    </reaction>
</comment>
<dbReference type="EMBL" id="CP030941">
    <property type="protein sequence ID" value="UUP17289.1"/>
    <property type="molecule type" value="Genomic_DNA"/>
</dbReference>
<evidence type="ECO:0000256" key="3">
    <source>
        <dbReference type="ARBA" id="ARBA00013109"/>
    </source>
</evidence>
<dbReference type="EC" id="4.2.1.75" evidence="3 9"/>
<dbReference type="Pfam" id="PF02602">
    <property type="entry name" value="HEM4"/>
    <property type="match status" value="1"/>
</dbReference>
<gene>
    <name evidence="11" type="ORF">NTH_01752</name>
</gene>
<evidence type="ECO:0000313" key="11">
    <source>
        <dbReference type="EMBL" id="UUP17289.1"/>
    </source>
</evidence>
<dbReference type="CDD" id="cd06578">
    <property type="entry name" value="HemD"/>
    <property type="match status" value="1"/>
</dbReference>
<keyword evidence="5 9" id="KW-0627">Porphyrin biosynthesis</keyword>
<comment type="pathway">
    <text evidence="1 9">Porphyrin-containing compound metabolism; protoporphyrin-IX biosynthesis; coproporphyrinogen-III from 5-aminolevulinate: step 3/4.</text>
</comment>
<evidence type="ECO:0000256" key="4">
    <source>
        <dbReference type="ARBA" id="ARBA00023239"/>
    </source>
</evidence>
<comment type="function">
    <text evidence="6 9">Catalyzes cyclization of the linear tetrapyrrole, hydroxymethylbilane, to the macrocyclic uroporphyrinogen III.</text>
</comment>
<dbReference type="SUPFAM" id="SSF69618">
    <property type="entry name" value="HemD-like"/>
    <property type="match status" value="1"/>
</dbReference>
<reference evidence="11 12" key="1">
    <citation type="submission" date="2018-07" db="EMBL/GenBank/DDBJ databases">
        <title>Genome sequence of Nitratireductor thuwali#1536.</title>
        <authorList>
            <person name="Michoud G."/>
            <person name="Merlino G."/>
            <person name="Sefrji F.O."/>
            <person name="Daffonchio D."/>
        </authorList>
    </citation>
    <scope>NUCLEOTIDE SEQUENCE [LARGE SCALE GENOMIC DNA]</scope>
    <source>
        <strain evidence="12">Nit1536</strain>
    </source>
</reference>
<comment type="similarity">
    <text evidence="2 9">Belongs to the uroporphyrinogen-III synthase family.</text>
</comment>
<organism evidence="11 12">
    <name type="scientific">Nitratireductor thuwali</name>
    <dbReference type="NCBI Taxonomy" id="2267699"/>
    <lineage>
        <taxon>Bacteria</taxon>
        <taxon>Pseudomonadati</taxon>
        <taxon>Pseudomonadota</taxon>
        <taxon>Alphaproteobacteria</taxon>
        <taxon>Hyphomicrobiales</taxon>
        <taxon>Phyllobacteriaceae</taxon>
        <taxon>Nitratireductor</taxon>
    </lineage>
</organism>
<keyword evidence="4 9" id="KW-0456">Lyase</keyword>
<dbReference type="Gene3D" id="3.40.50.10090">
    <property type="match status" value="2"/>
</dbReference>
<evidence type="ECO:0000256" key="1">
    <source>
        <dbReference type="ARBA" id="ARBA00004772"/>
    </source>
</evidence>
<dbReference type="PANTHER" id="PTHR38042">
    <property type="entry name" value="UROPORPHYRINOGEN-III SYNTHASE, CHLOROPLASTIC"/>
    <property type="match status" value="1"/>
</dbReference>
<evidence type="ECO:0000256" key="2">
    <source>
        <dbReference type="ARBA" id="ARBA00008133"/>
    </source>
</evidence>
<dbReference type="PANTHER" id="PTHR38042:SF1">
    <property type="entry name" value="UROPORPHYRINOGEN-III SYNTHASE, CHLOROPLASTIC"/>
    <property type="match status" value="1"/>
</dbReference>
<evidence type="ECO:0000256" key="9">
    <source>
        <dbReference type="RuleBase" id="RU366031"/>
    </source>
</evidence>
<evidence type="ECO:0000256" key="5">
    <source>
        <dbReference type="ARBA" id="ARBA00023244"/>
    </source>
</evidence>
<name>A0ABY5MJ72_9HYPH</name>
<dbReference type="InterPro" id="IPR036108">
    <property type="entry name" value="4pyrrol_syn_uPrphyn_synt_sf"/>
</dbReference>
<feature type="domain" description="Tetrapyrrole biosynthesis uroporphyrinogen III synthase" evidence="10">
    <location>
        <begin position="15"/>
        <end position="228"/>
    </location>
</feature>